<dbReference type="AlphaFoldDB" id="A2EIF9"/>
<dbReference type="SUPFAM" id="SSF56300">
    <property type="entry name" value="Metallo-dependent phosphatases"/>
    <property type="match status" value="1"/>
</dbReference>
<comment type="similarity">
    <text evidence="4">Belongs to the PPP phosphatase family.</text>
</comment>
<gene>
    <name evidence="6" type="ORF">TVAG_212030</name>
</gene>
<dbReference type="GO" id="GO:0004722">
    <property type="term" value="F:protein serine/threonine phosphatase activity"/>
    <property type="evidence" value="ECO:0000318"/>
    <property type="project" value="GO_Central"/>
</dbReference>
<dbReference type="GO" id="GO:0005634">
    <property type="term" value="C:nucleus"/>
    <property type="evidence" value="ECO:0000318"/>
    <property type="project" value="GO_Central"/>
</dbReference>
<keyword evidence="2 4" id="KW-0378">Hydrolase</keyword>
<dbReference type="PROSITE" id="PS00125">
    <property type="entry name" value="SER_THR_PHOSPHATASE"/>
    <property type="match status" value="1"/>
</dbReference>
<evidence type="ECO:0000313" key="7">
    <source>
        <dbReference type="Proteomes" id="UP000001542"/>
    </source>
</evidence>
<dbReference type="InterPro" id="IPR004843">
    <property type="entry name" value="Calcineurin-like_PHP"/>
</dbReference>
<dbReference type="InterPro" id="IPR006186">
    <property type="entry name" value="Ser/Thr-sp_prot-phosphatase"/>
</dbReference>
<dbReference type="InterPro" id="IPR047129">
    <property type="entry name" value="PPA2-like"/>
</dbReference>
<dbReference type="Proteomes" id="UP000001542">
    <property type="component" value="Unassembled WGS sequence"/>
</dbReference>
<organism evidence="6 7">
    <name type="scientific">Trichomonas vaginalis (strain ATCC PRA-98 / G3)</name>
    <dbReference type="NCBI Taxonomy" id="412133"/>
    <lineage>
        <taxon>Eukaryota</taxon>
        <taxon>Metamonada</taxon>
        <taxon>Parabasalia</taxon>
        <taxon>Trichomonadida</taxon>
        <taxon>Trichomonadidae</taxon>
        <taxon>Trichomonas</taxon>
    </lineage>
</organism>
<dbReference type="PRINTS" id="PR00114">
    <property type="entry name" value="STPHPHTASE"/>
</dbReference>
<evidence type="ECO:0000256" key="2">
    <source>
        <dbReference type="ARBA" id="ARBA00022801"/>
    </source>
</evidence>
<dbReference type="InParanoid" id="A2EIF9"/>
<dbReference type="SMART" id="SM00156">
    <property type="entry name" value="PP2Ac"/>
    <property type="match status" value="1"/>
</dbReference>
<dbReference type="PANTHER" id="PTHR45619">
    <property type="entry name" value="SERINE/THREONINE-PROTEIN PHOSPHATASE PP2A-RELATED"/>
    <property type="match status" value="1"/>
</dbReference>
<dbReference type="GO" id="GO:0005737">
    <property type="term" value="C:cytoplasm"/>
    <property type="evidence" value="ECO:0000318"/>
    <property type="project" value="GO_Central"/>
</dbReference>
<dbReference type="Gene3D" id="3.60.21.10">
    <property type="match status" value="1"/>
</dbReference>
<dbReference type="CDD" id="cd07415">
    <property type="entry name" value="MPP_PP2A_PP4_PP6"/>
    <property type="match status" value="1"/>
</dbReference>
<dbReference type="KEGG" id="tva:75637462"/>
<evidence type="ECO:0000259" key="5">
    <source>
        <dbReference type="PROSITE" id="PS00125"/>
    </source>
</evidence>
<name>A2EIF9_TRIV3</name>
<dbReference type="OrthoDB" id="1930084at2759"/>
<protein>
    <recommendedName>
        <fullName evidence="4">Serine/threonine-protein phosphatase</fullName>
        <ecNumber evidence="4">3.1.3.16</ecNumber>
    </recommendedName>
</protein>
<dbReference type="VEuPathDB" id="TrichDB:TVAG_212030"/>
<accession>A2EIF9</accession>
<dbReference type="eggNOG" id="KOG0372">
    <property type="taxonomic scope" value="Eukaryota"/>
</dbReference>
<dbReference type="EC" id="3.1.3.16" evidence="4"/>
<proteinExistence type="inferred from homology"/>
<dbReference type="EMBL" id="DS113397">
    <property type="protein sequence ID" value="EAY07564.1"/>
    <property type="molecule type" value="Genomic_DNA"/>
</dbReference>
<dbReference type="GO" id="GO:0046872">
    <property type="term" value="F:metal ion binding"/>
    <property type="evidence" value="ECO:0007669"/>
    <property type="project" value="UniProtKB-KW"/>
</dbReference>
<keyword evidence="7" id="KW-1185">Reference proteome</keyword>
<dbReference type="RefSeq" id="XP_001319787.1">
    <property type="nucleotide sequence ID" value="XM_001319752.1"/>
</dbReference>
<keyword evidence="1" id="KW-0479">Metal-binding</keyword>
<evidence type="ECO:0000256" key="4">
    <source>
        <dbReference type="RuleBase" id="RU004273"/>
    </source>
</evidence>
<comment type="catalytic activity">
    <reaction evidence="4">
        <text>O-phospho-L-threonyl-[protein] + H2O = L-threonyl-[protein] + phosphate</text>
        <dbReference type="Rhea" id="RHEA:47004"/>
        <dbReference type="Rhea" id="RHEA-COMP:11060"/>
        <dbReference type="Rhea" id="RHEA-COMP:11605"/>
        <dbReference type="ChEBI" id="CHEBI:15377"/>
        <dbReference type="ChEBI" id="CHEBI:30013"/>
        <dbReference type="ChEBI" id="CHEBI:43474"/>
        <dbReference type="ChEBI" id="CHEBI:61977"/>
        <dbReference type="EC" id="3.1.3.16"/>
    </reaction>
</comment>
<sequence length="306" mass="34861">MNTGDLDRVIAHIESGKYPSLEDVKYLCEKAMEILRDLPNVVSVPAPVSICGDTHGQFYDLLELFSLGGKCPDTNYLFLGDYVDRGYYSVETFLFLIALKVRYPSRMTLLRGNHESRQTTQAYGFYDEIIRKYGDASVWQLFNQVFDLLPICAVVGEKIFCVHGGLSPLITSIDQIQGCDRKKEVPERGLMCDLLWSDPDTVSGFQISPRGAGYIFGDHVVQQFNRANRLTLICRAHQLAMEGYVEWFDRKLFTVWSAPNYCYRGGNPASILEVSTDLTTRWKMFEAAPPEARGEFPDRTMVEYFM</sequence>
<reference evidence="6" key="1">
    <citation type="submission" date="2006-10" db="EMBL/GenBank/DDBJ databases">
        <authorList>
            <person name="Amadeo P."/>
            <person name="Zhao Q."/>
            <person name="Wortman J."/>
            <person name="Fraser-Liggett C."/>
            <person name="Carlton J."/>
        </authorList>
    </citation>
    <scope>NUCLEOTIDE SEQUENCE</scope>
    <source>
        <strain evidence="6">G3</strain>
    </source>
</reference>
<feature type="domain" description="Serine/threonine specific protein phosphatases" evidence="5">
    <location>
        <begin position="110"/>
        <end position="115"/>
    </location>
</feature>
<dbReference type="VEuPathDB" id="TrichDB:TVAGG3_0049960"/>
<dbReference type="GO" id="GO:0000724">
    <property type="term" value="P:double-strand break repair via homologous recombination"/>
    <property type="evidence" value="ECO:0000318"/>
    <property type="project" value="GO_Central"/>
</dbReference>
<evidence type="ECO:0000313" key="6">
    <source>
        <dbReference type="EMBL" id="EAY07564.1"/>
    </source>
</evidence>
<dbReference type="STRING" id="5722.A2EIF9"/>
<dbReference type="Pfam" id="PF00149">
    <property type="entry name" value="Metallophos"/>
    <property type="match status" value="1"/>
</dbReference>
<evidence type="ECO:0000256" key="3">
    <source>
        <dbReference type="ARBA" id="ARBA00023211"/>
    </source>
</evidence>
<dbReference type="InterPro" id="IPR029052">
    <property type="entry name" value="Metallo-depent_PP-like"/>
</dbReference>
<dbReference type="SMR" id="A2EIF9"/>
<dbReference type="OMA" id="WHACTEV"/>
<reference evidence="6" key="2">
    <citation type="journal article" date="2007" name="Science">
        <title>Draft genome sequence of the sexually transmitted pathogen Trichomonas vaginalis.</title>
        <authorList>
            <person name="Carlton J.M."/>
            <person name="Hirt R.P."/>
            <person name="Silva J.C."/>
            <person name="Delcher A.L."/>
            <person name="Schatz M."/>
            <person name="Zhao Q."/>
            <person name="Wortman J.R."/>
            <person name="Bidwell S.L."/>
            <person name="Alsmark U.C.M."/>
            <person name="Besteiro S."/>
            <person name="Sicheritz-Ponten T."/>
            <person name="Noel C.J."/>
            <person name="Dacks J.B."/>
            <person name="Foster P.G."/>
            <person name="Simillion C."/>
            <person name="Van de Peer Y."/>
            <person name="Miranda-Saavedra D."/>
            <person name="Barton G.J."/>
            <person name="Westrop G.D."/>
            <person name="Mueller S."/>
            <person name="Dessi D."/>
            <person name="Fiori P.L."/>
            <person name="Ren Q."/>
            <person name="Paulsen I."/>
            <person name="Zhang H."/>
            <person name="Bastida-Corcuera F.D."/>
            <person name="Simoes-Barbosa A."/>
            <person name="Brown M.T."/>
            <person name="Hayes R.D."/>
            <person name="Mukherjee M."/>
            <person name="Okumura C.Y."/>
            <person name="Schneider R."/>
            <person name="Smith A.J."/>
            <person name="Vanacova S."/>
            <person name="Villalvazo M."/>
            <person name="Haas B.J."/>
            <person name="Pertea M."/>
            <person name="Feldblyum T.V."/>
            <person name="Utterback T.R."/>
            <person name="Shu C.L."/>
            <person name="Osoegawa K."/>
            <person name="de Jong P.J."/>
            <person name="Hrdy I."/>
            <person name="Horvathova L."/>
            <person name="Zubacova Z."/>
            <person name="Dolezal P."/>
            <person name="Malik S.B."/>
            <person name="Logsdon J.M. Jr."/>
            <person name="Henze K."/>
            <person name="Gupta A."/>
            <person name="Wang C.C."/>
            <person name="Dunne R.L."/>
            <person name="Upcroft J.A."/>
            <person name="Upcroft P."/>
            <person name="White O."/>
            <person name="Salzberg S.L."/>
            <person name="Tang P."/>
            <person name="Chiu C.-H."/>
            <person name="Lee Y.-S."/>
            <person name="Embley T.M."/>
            <person name="Coombs G.H."/>
            <person name="Mottram J.C."/>
            <person name="Tachezy J."/>
            <person name="Fraser-Liggett C.M."/>
            <person name="Johnson P.J."/>
        </authorList>
    </citation>
    <scope>NUCLEOTIDE SEQUENCE [LARGE SCALE GENOMIC DNA]</scope>
    <source>
        <strain evidence="6">G3</strain>
    </source>
</reference>
<evidence type="ECO:0000256" key="1">
    <source>
        <dbReference type="ARBA" id="ARBA00022723"/>
    </source>
</evidence>
<keyword evidence="3" id="KW-0464">Manganese</keyword>